<feature type="binding site" evidence="10">
    <location>
        <begin position="88"/>
        <end position="90"/>
    </location>
    <ligand>
        <name>substrate</name>
    </ligand>
</feature>
<organism evidence="11 12">
    <name type="scientific">Natribacillus halophilus</name>
    <dbReference type="NCBI Taxonomy" id="549003"/>
    <lineage>
        <taxon>Bacteria</taxon>
        <taxon>Bacillati</taxon>
        <taxon>Bacillota</taxon>
        <taxon>Bacilli</taxon>
        <taxon>Bacillales</taxon>
        <taxon>Bacillaceae</taxon>
        <taxon>Natribacillus</taxon>
    </lineage>
</organism>
<keyword evidence="3 9" id="KW-0479">Metal-binding</keyword>
<feature type="binding site" evidence="9">
    <location>
        <position position="33"/>
    </location>
    <ligand>
        <name>Mn(2+)</name>
        <dbReference type="ChEBI" id="CHEBI:29035"/>
        <label>1</label>
    </ligand>
</feature>
<name>A0A1G8RPQ1_9BACI</name>
<dbReference type="RefSeq" id="WP_090399573.1">
    <property type="nucleotide sequence ID" value="NZ_FNEN01000019.1"/>
</dbReference>
<comment type="catalytic activity">
    <reaction evidence="1">
        <text>beta-D-fructose 1,6-bisphosphate + H2O = beta-D-fructose 6-phosphate + phosphate</text>
        <dbReference type="Rhea" id="RHEA:11064"/>
        <dbReference type="ChEBI" id="CHEBI:15377"/>
        <dbReference type="ChEBI" id="CHEBI:32966"/>
        <dbReference type="ChEBI" id="CHEBI:43474"/>
        <dbReference type="ChEBI" id="CHEBI:57634"/>
        <dbReference type="EC" id="3.1.3.11"/>
    </reaction>
</comment>
<evidence type="ECO:0000256" key="9">
    <source>
        <dbReference type="PIRSR" id="PIRSR004532-1"/>
    </source>
</evidence>
<evidence type="ECO:0000256" key="3">
    <source>
        <dbReference type="ARBA" id="ARBA00022723"/>
    </source>
</evidence>
<evidence type="ECO:0000256" key="2">
    <source>
        <dbReference type="ARBA" id="ARBA00008989"/>
    </source>
</evidence>
<dbReference type="FunFam" id="3.40.190.90:FF:000001">
    <property type="entry name" value="Fructose-1,6-bisphosphatase"/>
    <property type="match status" value="1"/>
</dbReference>
<dbReference type="GO" id="GO:0006071">
    <property type="term" value="P:glycerol metabolic process"/>
    <property type="evidence" value="ECO:0007669"/>
    <property type="project" value="InterPro"/>
</dbReference>
<feature type="binding site" evidence="9">
    <location>
        <position position="57"/>
    </location>
    <ligand>
        <name>Mn(2+)</name>
        <dbReference type="ChEBI" id="CHEBI:29035"/>
        <label>1</label>
    </ligand>
</feature>
<dbReference type="GO" id="GO:0006094">
    <property type="term" value="P:gluconeogenesis"/>
    <property type="evidence" value="ECO:0007669"/>
    <property type="project" value="InterPro"/>
</dbReference>
<dbReference type="GO" id="GO:0005829">
    <property type="term" value="C:cytosol"/>
    <property type="evidence" value="ECO:0007669"/>
    <property type="project" value="TreeGrafter"/>
</dbReference>
<reference evidence="11 12" key="1">
    <citation type="submission" date="2016-10" db="EMBL/GenBank/DDBJ databases">
        <authorList>
            <person name="de Groot N.N."/>
        </authorList>
    </citation>
    <scope>NUCLEOTIDE SEQUENCE [LARGE SCALE GENOMIC DNA]</scope>
    <source>
        <strain evidence="11 12">DSM 21771</strain>
    </source>
</reference>
<feature type="binding site" evidence="9">
    <location>
        <position position="85"/>
    </location>
    <ligand>
        <name>Mn(2+)</name>
        <dbReference type="ChEBI" id="CHEBI:29035"/>
        <label>2</label>
    </ligand>
</feature>
<dbReference type="NCBIfam" id="TIGR00330">
    <property type="entry name" value="glpX"/>
    <property type="match status" value="1"/>
</dbReference>
<comment type="similarity">
    <text evidence="2 8">Belongs to the FBPase class 2 family.</text>
</comment>
<evidence type="ECO:0000256" key="4">
    <source>
        <dbReference type="ARBA" id="ARBA00022801"/>
    </source>
</evidence>
<accession>A0A1G8RPQ1</accession>
<dbReference type="PIRSF" id="PIRSF004532">
    <property type="entry name" value="GlpX"/>
    <property type="match status" value="1"/>
</dbReference>
<dbReference type="PANTHER" id="PTHR30447:SF0">
    <property type="entry name" value="FRUCTOSE-1,6-BISPHOSPHATASE 1 CLASS 2-RELATED"/>
    <property type="match status" value="1"/>
</dbReference>
<feature type="binding site" evidence="10">
    <location>
        <begin position="186"/>
        <end position="188"/>
    </location>
    <ligand>
        <name>substrate</name>
    </ligand>
</feature>
<dbReference type="CDD" id="cd01516">
    <property type="entry name" value="FBPase_glpX"/>
    <property type="match status" value="1"/>
</dbReference>
<feature type="binding site" evidence="9">
    <location>
        <position position="88"/>
    </location>
    <ligand>
        <name>Mn(2+)</name>
        <dbReference type="ChEBI" id="CHEBI:29035"/>
        <label>2</label>
    </ligand>
</feature>
<protein>
    <recommendedName>
        <fullName evidence="8">Fructose-1,6-bisphosphatase</fullName>
    </recommendedName>
</protein>
<evidence type="ECO:0000256" key="10">
    <source>
        <dbReference type="PIRSR" id="PIRSR004532-2"/>
    </source>
</evidence>
<feature type="binding site" evidence="10">
    <location>
        <position position="210"/>
    </location>
    <ligand>
        <name>substrate</name>
    </ligand>
</feature>
<evidence type="ECO:0000256" key="5">
    <source>
        <dbReference type="ARBA" id="ARBA00023211"/>
    </source>
</evidence>
<dbReference type="AlphaFoldDB" id="A0A1G8RPQ1"/>
<feature type="binding site" evidence="10">
    <location>
        <position position="119"/>
    </location>
    <ligand>
        <name>substrate</name>
    </ligand>
</feature>
<dbReference type="Gene3D" id="3.40.190.90">
    <property type="match status" value="1"/>
</dbReference>
<proteinExistence type="inferred from homology"/>
<evidence type="ECO:0000313" key="12">
    <source>
        <dbReference type="Proteomes" id="UP000198853"/>
    </source>
</evidence>
<feature type="binding site" evidence="9">
    <location>
        <position position="213"/>
    </location>
    <ligand>
        <name>Mn(2+)</name>
        <dbReference type="ChEBI" id="CHEBI:29035"/>
        <label>2</label>
    </ligand>
</feature>
<comment type="pathway">
    <text evidence="7">Carbohydrate biosynthesis.</text>
</comment>
<dbReference type="PANTHER" id="PTHR30447">
    <property type="entry name" value="FRUCTOSE-1,6-BISPHOSPHATASE CLASS 2"/>
    <property type="match status" value="1"/>
</dbReference>
<dbReference type="Pfam" id="PF03320">
    <property type="entry name" value="FBPase_glpX"/>
    <property type="match status" value="1"/>
</dbReference>
<keyword evidence="12" id="KW-1185">Reference proteome</keyword>
<feature type="binding site" evidence="10">
    <location>
        <begin position="164"/>
        <end position="166"/>
    </location>
    <ligand>
        <name>substrate</name>
    </ligand>
</feature>
<dbReference type="InterPro" id="IPR004464">
    <property type="entry name" value="FBPase_class-2/SBPase"/>
</dbReference>
<evidence type="ECO:0000313" key="11">
    <source>
        <dbReference type="EMBL" id="SDJ18380.1"/>
    </source>
</evidence>
<dbReference type="GO" id="GO:0030388">
    <property type="term" value="P:fructose 1,6-bisphosphate metabolic process"/>
    <property type="evidence" value="ECO:0007669"/>
    <property type="project" value="TreeGrafter"/>
</dbReference>
<evidence type="ECO:0000256" key="6">
    <source>
        <dbReference type="ARBA" id="ARBA00023277"/>
    </source>
</evidence>
<sequence>MERELALELVRVTEAAALACAQWLGRGQKNEADDAATTAMQTMFQSIHCNGTVVIGEGEMDEAPMLYIGENVGNGEGPEVDIAVDPLEGTNIVAKGHSNAMSVIAIGDKGTLLHAPDMYMEKIVVGPEAAGLVRLDDPIEKSIEVVARMMNKRVQDVTVIIQERARHEELVERIRAKGARVQLFGDGDVSACLASATTGTGVDLFVGTGGAAEGVISAAAVKALGGDMQARLLPRDEMETSRCKDMGIEDPNAPLQLRDLVQGDDAIFAATGVSKGELLNGVHFIGDDMAETESIVMRAKTRTVRSINTRHHLQHKPSFLPGLARGTDE</sequence>
<evidence type="ECO:0000256" key="8">
    <source>
        <dbReference type="PIRNR" id="PIRNR004532"/>
    </source>
</evidence>
<comment type="cofactor">
    <cofactor evidence="9">
        <name>Mn(2+)</name>
        <dbReference type="ChEBI" id="CHEBI:29035"/>
    </cofactor>
</comment>
<keyword evidence="5 9" id="KW-0464">Manganese</keyword>
<dbReference type="Proteomes" id="UP000198853">
    <property type="component" value="Unassembled WGS sequence"/>
</dbReference>
<gene>
    <name evidence="11" type="ORF">SAMN04488123_11922</name>
</gene>
<dbReference type="GO" id="GO:0042132">
    <property type="term" value="F:fructose 1,6-bisphosphate 1-phosphatase activity"/>
    <property type="evidence" value="ECO:0007669"/>
    <property type="project" value="UniProtKB-EC"/>
</dbReference>
<evidence type="ECO:0000256" key="7">
    <source>
        <dbReference type="ARBA" id="ARBA00024331"/>
    </source>
</evidence>
<dbReference type="OrthoDB" id="9779353at2"/>
<keyword evidence="4" id="KW-0378">Hydrolase</keyword>
<evidence type="ECO:0000256" key="1">
    <source>
        <dbReference type="ARBA" id="ARBA00001273"/>
    </source>
</evidence>
<dbReference type="EMBL" id="FNEN01000019">
    <property type="protein sequence ID" value="SDJ18380.1"/>
    <property type="molecule type" value="Genomic_DNA"/>
</dbReference>
<dbReference type="SUPFAM" id="SSF56655">
    <property type="entry name" value="Carbohydrate phosphatase"/>
    <property type="match status" value="1"/>
</dbReference>
<dbReference type="Gene3D" id="3.30.540.10">
    <property type="entry name" value="Fructose-1,6-Bisphosphatase, subunit A, domain 1"/>
    <property type="match status" value="1"/>
</dbReference>
<keyword evidence="6 8" id="KW-0119">Carbohydrate metabolism</keyword>
<dbReference type="GO" id="GO:0046872">
    <property type="term" value="F:metal ion binding"/>
    <property type="evidence" value="ECO:0007669"/>
    <property type="project" value="UniProtKB-KW"/>
</dbReference>